<gene>
    <name evidence="4" type="ORF">DW084_03935</name>
</gene>
<accession>A0A415EVT2</accession>
<feature type="compositionally biased region" description="Polar residues" evidence="1">
    <location>
        <begin position="144"/>
        <end position="159"/>
    </location>
</feature>
<evidence type="ECO:0000313" key="4">
    <source>
        <dbReference type="EMBL" id="RHK07416.1"/>
    </source>
</evidence>
<feature type="compositionally biased region" description="Polar residues" evidence="1">
    <location>
        <begin position="215"/>
        <end position="230"/>
    </location>
</feature>
<comment type="caution">
    <text evidence="4">The sequence shown here is derived from an EMBL/GenBank/DDBJ whole genome shotgun (WGS) entry which is preliminary data.</text>
</comment>
<dbReference type="Pfam" id="PF22312">
    <property type="entry name" value="SgrA_ig-like"/>
    <property type="match status" value="1"/>
</dbReference>
<feature type="region of interest" description="Disordered" evidence="1">
    <location>
        <begin position="144"/>
        <end position="312"/>
    </location>
</feature>
<sequence length="350" mass="38305">MRKLVGIVLILLLAGLLLLVFGFDHTSAKERAGGNLSFSVQTNRVIYDEALNVITIPVRPNKTLTSQNVCIRLTYGWDGNGHSEKVIGETVLTNVDWFSGVENYLRIYAEMAIDEIKSVDKVDLVVIYDGETTITENLKPSQWQVITPPSSSERTNSEISASSMVSEETSSSFSSIEPKFSDSQSTDPRTSTTENTSQDSQSIESSHNSSESENFNTQPVSESESTQTIRSQETTATTGTTTVSEAASENLSDSETKPNKLAPNQSQSSKRSVSSNDPAGKQLAKASSSVKMEQEQRTETSSAKEVNGALLPKTGSKNTSIRYLLFGLGVVILTVFLFWLNRKLFSDERQ</sequence>
<protein>
    <submittedName>
        <fullName evidence="4">LPXTG cell wall anchor domain-containing protein</fullName>
    </submittedName>
</protein>
<feature type="transmembrane region" description="Helical" evidence="2">
    <location>
        <begin position="321"/>
        <end position="340"/>
    </location>
</feature>
<feature type="compositionally biased region" description="Polar residues" evidence="1">
    <location>
        <begin position="184"/>
        <end position="196"/>
    </location>
</feature>
<keyword evidence="2" id="KW-1133">Transmembrane helix</keyword>
<feature type="compositionally biased region" description="Low complexity" evidence="1">
    <location>
        <begin position="266"/>
        <end position="275"/>
    </location>
</feature>
<evidence type="ECO:0000259" key="3">
    <source>
        <dbReference type="Pfam" id="PF22312"/>
    </source>
</evidence>
<feature type="domain" description="SgrA-like Ig-like" evidence="3">
    <location>
        <begin position="36"/>
        <end position="145"/>
    </location>
</feature>
<organism evidence="4 5">
    <name type="scientific">Enterococcus casseliflavus</name>
    <name type="common">Enterococcus flavescens</name>
    <dbReference type="NCBI Taxonomy" id="37734"/>
    <lineage>
        <taxon>Bacteria</taxon>
        <taxon>Bacillati</taxon>
        <taxon>Bacillota</taxon>
        <taxon>Bacilli</taxon>
        <taxon>Lactobacillales</taxon>
        <taxon>Enterococcaceae</taxon>
        <taxon>Enterococcus</taxon>
    </lineage>
</organism>
<reference evidence="4 5" key="1">
    <citation type="submission" date="2018-08" db="EMBL/GenBank/DDBJ databases">
        <title>A genome reference for cultivated species of the human gut microbiota.</title>
        <authorList>
            <person name="Zou Y."/>
            <person name="Xue W."/>
            <person name="Luo G."/>
        </authorList>
    </citation>
    <scope>NUCLEOTIDE SEQUENCE [LARGE SCALE GENOMIC DNA]</scope>
    <source>
        <strain evidence="4 5">AF48-16</strain>
    </source>
</reference>
<evidence type="ECO:0000256" key="1">
    <source>
        <dbReference type="SAM" id="MobiDB-lite"/>
    </source>
</evidence>
<evidence type="ECO:0000313" key="5">
    <source>
        <dbReference type="Proteomes" id="UP000286288"/>
    </source>
</evidence>
<dbReference type="AlphaFoldDB" id="A0A415EVT2"/>
<dbReference type="InterPro" id="IPR054770">
    <property type="entry name" value="SgrA-like_Ig-like"/>
</dbReference>
<keyword evidence="2" id="KW-0812">Transmembrane</keyword>
<name>A0A415EVT2_ENTCA</name>
<keyword evidence="2" id="KW-0472">Membrane</keyword>
<evidence type="ECO:0000256" key="2">
    <source>
        <dbReference type="SAM" id="Phobius"/>
    </source>
</evidence>
<feature type="compositionally biased region" description="Low complexity" evidence="1">
    <location>
        <begin position="197"/>
        <end position="214"/>
    </location>
</feature>
<dbReference type="EMBL" id="QRMZ01000004">
    <property type="protein sequence ID" value="RHK07416.1"/>
    <property type="molecule type" value="Genomic_DNA"/>
</dbReference>
<dbReference type="Proteomes" id="UP000286288">
    <property type="component" value="Unassembled WGS sequence"/>
</dbReference>
<feature type="compositionally biased region" description="Low complexity" evidence="1">
    <location>
        <begin position="160"/>
        <end position="183"/>
    </location>
</feature>
<proteinExistence type="predicted"/>
<feature type="compositionally biased region" description="Low complexity" evidence="1">
    <location>
        <begin position="231"/>
        <end position="249"/>
    </location>
</feature>